<keyword evidence="3" id="KW-1133">Transmembrane helix</keyword>
<protein>
    <submittedName>
        <fullName evidence="5">Glucuronosyltransferase PGSIP8</fullName>
    </submittedName>
</protein>
<dbReference type="AlphaFoldDB" id="A0AAE2CI03"/>
<evidence type="ECO:0000313" key="5">
    <source>
        <dbReference type="EMBL" id="KAK4422898.1"/>
    </source>
</evidence>
<dbReference type="CDD" id="cd02537">
    <property type="entry name" value="GT8_Glycogenin"/>
    <property type="match status" value="1"/>
</dbReference>
<feature type="transmembrane region" description="Helical" evidence="3">
    <location>
        <begin position="298"/>
        <end position="318"/>
    </location>
</feature>
<reference evidence="5" key="2">
    <citation type="journal article" date="2024" name="Plant">
        <title>Genomic evolution and insights into agronomic trait innovations of Sesamum species.</title>
        <authorList>
            <person name="Miao H."/>
            <person name="Wang L."/>
            <person name="Qu L."/>
            <person name="Liu H."/>
            <person name="Sun Y."/>
            <person name="Le M."/>
            <person name="Wang Q."/>
            <person name="Wei S."/>
            <person name="Zheng Y."/>
            <person name="Lin W."/>
            <person name="Duan Y."/>
            <person name="Cao H."/>
            <person name="Xiong S."/>
            <person name="Wang X."/>
            <person name="Wei L."/>
            <person name="Li C."/>
            <person name="Ma Q."/>
            <person name="Ju M."/>
            <person name="Zhao R."/>
            <person name="Li G."/>
            <person name="Mu C."/>
            <person name="Tian Q."/>
            <person name="Mei H."/>
            <person name="Zhang T."/>
            <person name="Gao T."/>
            <person name="Zhang H."/>
        </authorList>
    </citation>
    <scope>NUCLEOTIDE SEQUENCE</scope>
    <source>
        <strain evidence="5">3651</strain>
    </source>
</reference>
<organism evidence="5 6">
    <name type="scientific">Sesamum alatum</name>
    <dbReference type="NCBI Taxonomy" id="300844"/>
    <lineage>
        <taxon>Eukaryota</taxon>
        <taxon>Viridiplantae</taxon>
        <taxon>Streptophyta</taxon>
        <taxon>Embryophyta</taxon>
        <taxon>Tracheophyta</taxon>
        <taxon>Spermatophyta</taxon>
        <taxon>Magnoliopsida</taxon>
        <taxon>eudicotyledons</taxon>
        <taxon>Gunneridae</taxon>
        <taxon>Pentapetalae</taxon>
        <taxon>asterids</taxon>
        <taxon>lamiids</taxon>
        <taxon>Lamiales</taxon>
        <taxon>Pedaliaceae</taxon>
        <taxon>Sesamum</taxon>
    </lineage>
</organism>
<dbReference type="Proteomes" id="UP001293254">
    <property type="component" value="Unassembled WGS sequence"/>
</dbReference>
<dbReference type="SUPFAM" id="SSF53448">
    <property type="entry name" value="Nucleotide-diphospho-sugar transferases"/>
    <property type="match status" value="1"/>
</dbReference>
<keyword evidence="1" id="KW-0808">Transferase</keyword>
<keyword evidence="3" id="KW-0812">Transmembrane</keyword>
<dbReference type="InterPro" id="IPR050587">
    <property type="entry name" value="GNT1/Glycosyltrans_8"/>
</dbReference>
<dbReference type="Gene3D" id="3.90.550.10">
    <property type="entry name" value="Spore Coat Polysaccharide Biosynthesis Protein SpsA, Chain A"/>
    <property type="match status" value="1"/>
</dbReference>
<dbReference type="EMBL" id="JACGWO010000007">
    <property type="protein sequence ID" value="KAK4422898.1"/>
    <property type="molecule type" value="Genomic_DNA"/>
</dbReference>
<feature type="transmembrane region" description="Helical" evidence="3">
    <location>
        <begin position="339"/>
        <end position="361"/>
    </location>
</feature>
<evidence type="ECO:0000256" key="3">
    <source>
        <dbReference type="SAM" id="Phobius"/>
    </source>
</evidence>
<keyword evidence="3" id="KW-0472">Membrane</keyword>
<name>A0AAE2CI03_9LAMI</name>
<feature type="transmembrane region" description="Helical" evidence="3">
    <location>
        <begin position="367"/>
        <end position="389"/>
    </location>
</feature>
<accession>A0AAE2CI03</accession>
<feature type="transmembrane region" description="Helical" evidence="3">
    <location>
        <begin position="420"/>
        <end position="440"/>
    </location>
</feature>
<feature type="transmembrane region" description="Helical" evidence="3">
    <location>
        <begin position="396"/>
        <end position="414"/>
    </location>
</feature>
<comment type="caution">
    <text evidence="5">The sequence shown here is derived from an EMBL/GenBank/DDBJ whole genome shotgun (WGS) entry which is preliminary data.</text>
</comment>
<keyword evidence="1" id="KW-0328">Glycosyltransferase</keyword>
<dbReference type="GO" id="GO:0016757">
    <property type="term" value="F:glycosyltransferase activity"/>
    <property type="evidence" value="ECO:0007669"/>
    <property type="project" value="UniProtKB-KW"/>
</dbReference>
<evidence type="ECO:0000313" key="6">
    <source>
        <dbReference type="Proteomes" id="UP001293254"/>
    </source>
</evidence>
<dbReference type="InterPro" id="IPR029044">
    <property type="entry name" value="Nucleotide-diphossugar_trans"/>
</dbReference>
<proteinExistence type="predicted"/>
<gene>
    <name evidence="5" type="ORF">Salat_1872400</name>
</gene>
<feature type="chain" id="PRO_5041926053" evidence="4">
    <location>
        <begin position="30"/>
        <end position="472"/>
    </location>
</feature>
<keyword evidence="6" id="KW-1185">Reference proteome</keyword>
<reference evidence="5" key="1">
    <citation type="submission" date="2020-06" db="EMBL/GenBank/DDBJ databases">
        <authorList>
            <person name="Li T."/>
            <person name="Hu X."/>
            <person name="Zhang T."/>
            <person name="Song X."/>
            <person name="Zhang H."/>
            <person name="Dai N."/>
            <person name="Sheng W."/>
            <person name="Hou X."/>
            <person name="Wei L."/>
        </authorList>
    </citation>
    <scope>NUCLEOTIDE SEQUENCE</scope>
    <source>
        <strain evidence="5">3651</strain>
        <tissue evidence="5">Leaf</tissue>
    </source>
</reference>
<evidence type="ECO:0000256" key="2">
    <source>
        <dbReference type="ARBA" id="ARBA00023211"/>
    </source>
</evidence>
<keyword evidence="2" id="KW-0464">Manganese</keyword>
<feature type="signal peptide" evidence="4">
    <location>
        <begin position="1"/>
        <end position="29"/>
    </location>
</feature>
<keyword evidence="4" id="KW-0732">Signal</keyword>
<dbReference type="PANTHER" id="PTHR11183">
    <property type="entry name" value="GLYCOGENIN SUBFAMILY MEMBER"/>
    <property type="match status" value="1"/>
</dbReference>
<evidence type="ECO:0000256" key="4">
    <source>
        <dbReference type="SAM" id="SignalP"/>
    </source>
</evidence>
<evidence type="ECO:0000256" key="1">
    <source>
        <dbReference type="ARBA" id="ARBA00022676"/>
    </source>
</evidence>
<sequence length="472" mass="53657">MRRVLRGLVAWWVLVVVVVCVVCEGKGKGKGVGVGRRNAYATMMYMGTPRDYEFYVATRVMLRSLAKLQVDADLLVIASMDVPLRWIRALEGEDGAKVMRVDNIKNPYSTQSNFDWRFKLTLNKLYAWKLVKYDRVVMLDADNLFLRNTDELFQCGEFCAVFINPCIFHTGLFVLQPSLTVFDDMIRQLEAGRSNPDGADQGFIGSYFPDLLDQPMFHPPPNGTKLDGTYRLPLGYQMDASYYYLRLRWSVPCGPNSVITFPGAPWLKPWYWWSWPVLPLGIQWHKQRLQTLGYSAEMPVVFILAVFYLGIIVVARLARPNLSKLCYRREGKSVLLLQAGLKLIAMWSILAAYIVPFFLVPHTIHPLIGWSLYLLGAFSLSSIATNAFLLPMLPVLAPWFGILGSLFIMAYPWYPDGVVRALSVFGYAFCYSPLLWMSLVKIVSSLQVSLDREVFLPRLGENSSPAGFNKLY</sequence>